<gene>
    <name evidence="2" type="ORF">MW871_15835</name>
</gene>
<accession>A0A9X2BMS6</accession>
<keyword evidence="1" id="KW-0812">Transmembrane</keyword>
<sequence>MKNNFKLIWTKYRSIIVGFITSILFAFIDIKCSIIPNDLFSTSINTLSILFGFNMVVVTHYFSNTNFNNFLKKIKSFNSFKNRYKRLIKNLIVSLILVYIISIFQKVEYYFFGLLSFKQISNYIVVFLSILNLVKAYDCVVEFFNVYGTTYSNTMKNMNDE</sequence>
<protein>
    <submittedName>
        <fullName evidence="2">Uncharacterized protein</fullName>
    </submittedName>
</protein>
<comment type="caution">
    <text evidence="2">The sequence shown here is derived from an EMBL/GenBank/DDBJ whole genome shotgun (WGS) entry which is preliminary data.</text>
</comment>
<evidence type="ECO:0000256" key="1">
    <source>
        <dbReference type="SAM" id="Phobius"/>
    </source>
</evidence>
<evidence type="ECO:0000313" key="2">
    <source>
        <dbReference type="EMBL" id="MCK8143362.1"/>
    </source>
</evidence>
<dbReference type="Proteomes" id="UP001139260">
    <property type="component" value="Unassembled WGS sequence"/>
</dbReference>
<name>A0A9X2BMS6_9FLAO</name>
<dbReference type="RefSeq" id="WP_248429367.1">
    <property type="nucleotide sequence ID" value="NZ_JALNUB010000020.1"/>
</dbReference>
<feature type="transmembrane region" description="Helical" evidence="1">
    <location>
        <begin position="48"/>
        <end position="67"/>
    </location>
</feature>
<keyword evidence="3" id="KW-1185">Reference proteome</keyword>
<reference evidence="2" key="1">
    <citation type="submission" date="2022-04" db="EMBL/GenBank/DDBJ databases">
        <title>Flavobacterium pygoscelis sp. nov. isolated from Chinstrap chick (Pygoscelis antarcticus).</title>
        <authorList>
            <person name="Irgang R."/>
            <person name="Poblete-Morales M."/>
            <person name="Avendano-Herrera R."/>
        </authorList>
    </citation>
    <scope>NUCLEOTIDE SEQUENCE</scope>
    <source>
        <strain evidence="2">I-SCBP12n</strain>
    </source>
</reference>
<feature type="transmembrane region" description="Helical" evidence="1">
    <location>
        <begin position="12"/>
        <end position="28"/>
    </location>
</feature>
<dbReference type="AlphaFoldDB" id="A0A9X2BMS6"/>
<dbReference type="EMBL" id="JALNUB010000020">
    <property type="protein sequence ID" value="MCK8143362.1"/>
    <property type="molecule type" value="Genomic_DNA"/>
</dbReference>
<keyword evidence="1" id="KW-1133">Transmembrane helix</keyword>
<feature type="transmembrane region" description="Helical" evidence="1">
    <location>
        <begin position="87"/>
        <end position="104"/>
    </location>
</feature>
<evidence type="ECO:0000313" key="3">
    <source>
        <dbReference type="Proteomes" id="UP001139260"/>
    </source>
</evidence>
<proteinExistence type="predicted"/>
<organism evidence="2 3">
    <name type="scientific">Flavobacterium pygoscelis</name>
    <dbReference type="NCBI Taxonomy" id="2893176"/>
    <lineage>
        <taxon>Bacteria</taxon>
        <taxon>Pseudomonadati</taxon>
        <taxon>Bacteroidota</taxon>
        <taxon>Flavobacteriia</taxon>
        <taxon>Flavobacteriales</taxon>
        <taxon>Flavobacteriaceae</taxon>
        <taxon>Flavobacterium</taxon>
    </lineage>
</organism>
<keyword evidence="1" id="KW-0472">Membrane</keyword>